<reference evidence="1" key="1">
    <citation type="submission" date="2023-03" db="EMBL/GenBank/DDBJ databases">
        <title>Massive genome expansion in bonnet fungi (Mycena s.s.) driven by repeated elements and novel gene families across ecological guilds.</title>
        <authorList>
            <consortium name="Lawrence Berkeley National Laboratory"/>
            <person name="Harder C.B."/>
            <person name="Miyauchi S."/>
            <person name="Viragh M."/>
            <person name="Kuo A."/>
            <person name="Thoen E."/>
            <person name="Andreopoulos B."/>
            <person name="Lu D."/>
            <person name="Skrede I."/>
            <person name="Drula E."/>
            <person name="Henrissat B."/>
            <person name="Morin E."/>
            <person name="Kohler A."/>
            <person name="Barry K."/>
            <person name="LaButti K."/>
            <person name="Morin E."/>
            <person name="Salamov A."/>
            <person name="Lipzen A."/>
            <person name="Mereny Z."/>
            <person name="Hegedus B."/>
            <person name="Baldrian P."/>
            <person name="Stursova M."/>
            <person name="Weitz H."/>
            <person name="Taylor A."/>
            <person name="Grigoriev I.V."/>
            <person name="Nagy L.G."/>
            <person name="Martin F."/>
            <person name="Kauserud H."/>
        </authorList>
    </citation>
    <scope>NUCLEOTIDE SEQUENCE</scope>
    <source>
        <strain evidence="1">CBHHK182m</strain>
    </source>
</reference>
<sequence>MVTSVAFSPDGKRVVSGSYDRAAVREPLEGHTDSVTFPSDYNNFTTTPLNAGGTAHSPPLHSCRSVSGERFFNSSSISLHWQIHNGWVSYLPSELLFWLPLPLRVGLWSPHTTLVIGQQQTLLSYKNFVYGPDWAKCAESPQ</sequence>
<comment type="caution">
    <text evidence="1">The sequence shown here is derived from an EMBL/GenBank/DDBJ whole genome shotgun (WGS) entry which is preliminary data.</text>
</comment>
<dbReference type="SUPFAM" id="SSF69322">
    <property type="entry name" value="Tricorn protease domain 2"/>
    <property type="match status" value="1"/>
</dbReference>
<evidence type="ECO:0000313" key="2">
    <source>
        <dbReference type="Proteomes" id="UP001215598"/>
    </source>
</evidence>
<dbReference type="Proteomes" id="UP001215598">
    <property type="component" value="Unassembled WGS sequence"/>
</dbReference>
<dbReference type="EMBL" id="JARKIB010000073">
    <property type="protein sequence ID" value="KAJ7748434.1"/>
    <property type="molecule type" value="Genomic_DNA"/>
</dbReference>
<name>A0AAD7N823_9AGAR</name>
<organism evidence="1 2">
    <name type="scientific">Mycena metata</name>
    <dbReference type="NCBI Taxonomy" id="1033252"/>
    <lineage>
        <taxon>Eukaryota</taxon>
        <taxon>Fungi</taxon>
        <taxon>Dikarya</taxon>
        <taxon>Basidiomycota</taxon>
        <taxon>Agaricomycotina</taxon>
        <taxon>Agaricomycetes</taxon>
        <taxon>Agaricomycetidae</taxon>
        <taxon>Agaricales</taxon>
        <taxon>Marasmiineae</taxon>
        <taxon>Mycenaceae</taxon>
        <taxon>Mycena</taxon>
    </lineage>
</organism>
<dbReference type="AlphaFoldDB" id="A0AAD7N823"/>
<accession>A0AAD7N823</accession>
<keyword evidence="2" id="KW-1185">Reference proteome</keyword>
<evidence type="ECO:0000313" key="1">
    <source>
        <dbReference type="EMBL" id="KAJ7748434.1"/>
    </source>
</evidence>
<protein>
    <submittedName>
        <fullName evidence="1">Uncharacterized protein</fullName>
    </submittedName>
</protein>
<dbReference type="InterPro" id="IPR015943">
    <property type="entry name" value="WD40/YVTN_repeat-like_dom_sf"/>
</dbReference>
<dbReference type="Gene3D" id="2.130.10.10">
    <property type="entry name" value="YVTN repeat-like/Quinoprotein amine dehydrogenase"/>
    <property type="match status" value="1"/>
</dbReference>
<gene>
    <name evidence="1" type="ORF">B0H16DRAFT_907442</name>
</gene>
<proteinExistence type="predicted"/>